<dbReference type="OrthoDB" id="3778887at2759"/>
<reference evidence="1" key="1">
    <citation type="journal article" date="2020" name="Stud. Mycol.">
        <title>101 Dothideomycetes genomes: a test case for predicting lifestyles and emergence of pathogens.</title>
        <authorList>
            <person name="Haridas S."/>
            <person name="Albert R."/>
            <person name="Binder M."/>
            <person name="Bloem J."/>
            <person name="Labutti K."/>
            <person name="Salamov A."/>
            <person name="Andreopoulos B."/>
            <person name="Baker S."/>
            <person name="Barry K."/>
            <person name="Bills G."/>
            <person name="Bluhm B."/>
            <person name="Cannon C."/>
            <person name="Castanera R."/>
            <person name="Culley D."/>
            <person name="Daum C."/>
            <person name="Ezra D."/>
            <person name="Gonzalez J."/>
            <person name="Henrissat B."/>
            <person name="Kuo A."/>
            <person name="Liang C."/>
            <person name="Lipzen A."/>
            <person name="Lutzoni F."/>
            <person name="Magnuson J."/>
            <person name="Mondo S."/>
            <person name="Nolan M."/>
            <person name="Ohm R."/>
            <person name="Pangilinan J."/>
            <person name="Park H.-J."/>
            <person name="Ramirez L."/>
            <person name="Alfaro M."/>
            <person name="Sun H."/>
            <person name="Tritt A."/>
            <person name="Yoshinaga Y."/>
            <person name="Zwiers L.-H."/>
            <person name="Turgeon B."/>
            <person name="Goodwin S."/>
            <person name="Spatafora J."/>
            <person name="Crous P."/>
            <person name="Grigoriev I."/>
        </authorList>
    </citation>
    <scope>NUCLEOTIDE SEQUENCE</scope>
    <source>
        <strain evidence="1">CBS 113818</strain>
    </source>
</reference>
<organism evidence="1 2">
    <name type="scientific">Ophiobolus disseminans</name>
    <dbReference type="NCBI Taxonomy" id="1469910"/>
    <lineage>
        <taxon>Eukaryota</taxon>
        <taxon>Fungi</taxon>
        <taxon>Dikarya</taxon>
        <taxon>Ascomycota</taxon>
        <taxon>Pezizomycotina</taxon>
        <taxon>Dothideomycetes</taxon>
        <taxon>Pleosporomycetidae</taxon>
        <taxon>Pleosporales</taxon>
        <taxon>Pleosporineae</taxon>
        <taxon>Phaeosphaeriaceae</taxon>
        <taxon>Ophiobolus</taxon>
    </lineage>
</organism>
<protein>
    <submittedName>
        <fullName evidence="1">Uncharacterized protein</fullName>
    </submittedName>
</protein>
<dbReference type="Proteomes" id="UP000799424">
    <property type="component" value="Unassembled WGS sequence"/>
</dbReference>
<sequence>MSRRLHPRCTNASGASQHDEAIVTAASIHPVSLKTPGHKAYTSLSLTPLPPSPPITPESHLPTTEFAHLKSFLAPLHKIYTLITTTTAMPRTTHITITLPTTNPYPIYTLHTNFGGPWMRGAAAFPRDTPRDLQLAISKLDCCDESFIHARVDWLIVTVTPQILLHYSQNPAALHVHSVILVTSASGNQYIADFSIEQFGFDTEMWFMPRVQYEQRVTDGSRVHLAQEE</sequence>
<dbReference type="AlphaFoldDB" id="A0A6A6ZG10"/>
<evidence type="ECO:0000313" key="2">
    <source>
        <dbReference type="Proteomes" id="UP000799424"/>
    </source>
</evidence>
<proteinExistence type="predicted"/>
<name>A0A6A6ZG10_9PLEO</name>
<dbReference type="EMBL" id="MU006246">
    <property type="protein sequence ID" value="KAF2819205.1"/>
    <property type="molecule type" value="Genomic_DNA"/>
</dbReference>
<gene>
    <name evidence="1" type="ORF">CC86DRAFT_432269</name>
</gene>
<accession>A0A6A6ZG10</accession>
<evidence type="ECO:0000313" key="1">
    <source>
        <dbReference type="EMBL" id="KAF2819205.1"/>
    </source>
</evidence>
<keyword evidence="2" id="KW-1185">Reference proteome</keyword>